<evidence type="ECO:0000256" key="6">
    <source>
        <dbReference type="ARBA" id="ARBA00022918"/>
    </source>
</evidence>
<dbReference type="GO" id="GO:0003964">
    <property type="term" value="F:RNA-directed DNA polymerase activity"/>
    <property type="evidence" value="ECO:0007669"/>
    <property type="project" value="UniProtKB-KW"/>
</dbReference>
<protein>
    <submittedName>
        <fullName evidence="9">Uncharacterized protein</fullName>
    </submittedName>
</protein>
<keyword evidence="2" id="KW-0548">Nucleotidyltransferase</keyword>
<keyword evidence="10" id="KW-1185">Reference proteome</keyword>
<keyword evidence="1" id="KW-0808">Transferase</keyword>
<evidence type="ECO:0000256" key="3">
    <source>
        <dbReference type="ARBA" id="ARBA00022722"/>
    </source>
</evidence>
<evidence type="ECO:0000259" key="7">
    <source>
        <dbReference type="Pfam" id="PF17917"/>
    </source>
</evidence>
<dbReference type="SUPFAM" id="SSF53098">
    <property type="entry name" value="Ribonuclease H-like"/>
    <property type="match status" value="1"/>
</dbReference>
<dbReference type="GO" id="GO:0003676">
    <property type="term" value="F:nucleic acid binding"/>
    <property type="evidence" value="ECO:0007669"/>
    <property type="project" value="InterPro"/>
</dbReference>
<dbReference type="InterPro" id="IPR056924">
    <property type="entry name" value="SH3_Tf2-1"/>
</dbReference>
<dbReference type="Pfam" id="PF24626">
    <property type="entry name" value="SH3_Tf2-1"/>
    <property type="match status" value="1"/>
</dbReference>
<feature type="domain" description="Reverse transcriptase RNase H-like" evidence="7">
    <location>
        <begin position="299"/>
        <end position="375"/>
    </location>
</feature>
<feature type="domain" description="Tf2-1-like SH3-like" evidence="8">
    <location>
        <begin position="605"/>
        <end position="651"/>
    </location>
</feature>
<gene>
    <name evidence="9" type="ORF">CRG98_018716</name>
</gene>
<keyword evidence="3" id="KW-0540">Nuclease</keyword>
<evidence type="ECO:0000256" key="2">
    <source>
        <dbReference type="ARBA" id="ARBA00022695"/>
    </source>
</evidence>
<dbReference type="CDD" id="cd09274">
    <property type="entry name" value="RNase_HI_RT_Ty3"/>
    <property type="match status" value="1"/>
</dbReference>
<reference evidence="9 10" key="1">
    <citation type="submission" date="2017-11" db="EMBL/GenBank/DDBJ databases">
        <title>De-novo sequencing of pomegranate (Punica granatum L.) genome.</title>
        <authorList>
            <person name="Akparov Z."/>
            <person name="Amiraslanov A."/>
            <person name="Hajiyeva S."/>
            <person name="Abbasov M."/>
            <person name="Kaur K."/>
            <person name="Hamwieh A."/>
            <person name="Solovyev V."/>
            <person name="Salamov A."/>
            <person name="Braich B."/>
            <person name="Kosarev P."/>
            <person name="Mahmoud A."/>
            <person name="Hajiyev E."/>
            <person name="Babayeva S."/>
            <person name="Izzatullayeva V."/>
            <person name="Mammadov A."/>
            <person name="Mammadov A."/>
            <person name="Sharifova S."/>
            <person name="Ojaghi J."/>
            <person name="Eynullazada K."/>
            <person name="Bayramov B."/>
            <person name="Abdulazimova A."/>
            <person name="Shahmuradov I."/>
        </authorList>
    </citation>
    <scope>NUCLEOTIDE SEQUENCE [LARGE SCALE GENOMIC DNA]</scope>
    <source>
        <strain evidence="10">cv. AG2017</strain>
        <tissue evidence="9">Leaf</tissue>
    </source>
</reference>
<dbReference type="Proteomes" id="UP000233551">
    <property type="component" value="Unassembled WGS sequence"/>
</dbReference>
<dbReference type="Pfam" id="PF17917">
    <property type="entry name" value="RT_RNaseH"/>
    <property type="match status" value="1"/>
</dbReference>
<evidence type="ECO:0000256" key="1">
    <source>
        <dbReference type="ARBA" id="ARBA00022679"/>
    </source>
</evidence>
<dbReference type="Gene3D" id="3.30.420.10">
    <property type="entry name" value="Ribonuclease H-like superfamily/Ribonuclease H"/>
    <property type="match status" value="1"/>
</dbReference>
<dbReference type="InterPro" id="IPR036397">
    <property type="entry name" value="RNaseH_sf"/>
</dbReference>
<evidence type="ECO:0000259" key="8">
    <source>
        <dbReference type="Pfam" id="PF24626"/>
    </source>
</evidence>
<dbReference type="GO" id="GO:0016787">
    <property type="term" value="F:hydrolase activity"/>
    <property type="evidence" value="ECO:0007669"/>
    <property type="project" value="UniProtKB-KW"/>
</dbReference>
<evidence type="ECO:0000313" key="9">
    <source>
        <dbReference type="EMBL" id="PKI60891.1"/>
    </source>
</evidence>
<keyword evidence="4" id="KW-0255">Endonuclease</keyword>
<dbReference type="GO" id="GO:0004519">
    <property type="term" value="F:endonuclease activity"/>
    <property type="evidence" value="ECO:0007669"/>
    <property type="project" value="UniProtKB-KW"/>
</dbReference>
<dbReference type="PANTHER" id="PTHR35046:SF18">
    <property type="entry name" value="RNA-DIRECTED DNA POLYMERASE"/>
    <property type="match status" value="1"/>
</dbReference>
<accession>A0A2I0JX71</accession>
<sequence length="687" mass="79437">MAVLFLGIRRPANIGSSSCGAKCFKHREPGHRQSECEKGEKRVMFTEENPSDDAVFVAGDDGEPEFDEEEEIVTEDAVPNLVVRRSCMTPRAADKDWLSNIFQSICTIEGKDEPAEHEELRRQVEELVSKGFIQESMSPCAIPVLLVTKKDGSWRMCVDSRAINKITVRCVVVYFDDILIYSVDPEQHLTHLCEELFVLRHKKLYAVLKKCVFKRSEIIFLSYIVSADGLRVDSSKVETVRQWPRPANITKVRSFHGLAFFYKQFIPTFSSIMAPLTDCMKCGRFEWTKGGDCSSLEPEQQTIAFFNEKLTGAKVRYNTYNVEFYTVVQDVKHWRHYLFHKEFILYTDHEALKHLHSQDKVSAHHALWVAYLERFTFMVKHKSGVTNRVADALSRRRSVLSRMIVEEVEKYVQHCKVCQVSKGTAANARLYMPLPIPSQPWVDINMNFVLGLPRTQQGNDYIYVVDNRFSKMTHFIPCKKTIDDVWVAQLYFREVYRLHGLHVSTVSDRDTRFLRHFGQSLWKMTEVINRSLGNLLRGLVGEHMKSWDQKLSQAEFAHNHAVNRSTGFSPLQEVYFINPRGPLDLSPMPDKTRVHGKATDFIHMLDYHKLADTKIGHVEVVKKINSNAYWLKLPSHIRTADVFNVKYLISYANDSSDDDNSRANSLHLWENDATEDVTNRYLEKNRF</sequence>
<evidence type="ECO:0000256" key="4">
    <source>
        <dbReference type="ARBA" id="ARBA00022759"/>
    </source>
</evidence>
<dbReference type="InterPro" id="IPR041373">
    <property type="entry name" value="RT_RNaseH"/>
</dbReference>
<proteinExistence type="predicted"/>
<keyword evidence="6" id="KW-0695">RNA-directed DNA polymerase</keyword>
<name>A0A2I0JX71_PUNGR</name>
<dbReference type="EMBL" id="PGOL01001101">
    <property type="protein sequence ID" value="PKI60891.1"/>
    <property type="molecule type" value="Genomic_DNA"/>
</dbReference>
<dbReference type="STRING" id="22663.A0A2I0JX71"/>
<dbReference type="SUPFAM" id="SSF56672">
    <property type="entry name" value="DNA/RNA polymerases"/>
    <property type="match status" value="1"/>
</dbReference>
<dbReference type="Gene3D" id="3.30.70.270">
    <property type="match status" value="2"/>
</dbReference>
<comment type="caution">
    <text evidence="9">The sequence shown here is derived from an EMBL/GenBank/DDBJ whole genome shotgun (WGS) entry which is preliminary data.</text>
</comment>
<evidence type="ECO:0000313" key="10">
    <source>
        <dbReference type="Proteomes" id="UP000233551"/>
    </source>
</evidence>
<dbReference type="PANTHER" id="PTHR35046">
    <property type="entry name" value="ZINC KNUCKLE (CCHC-TYPE) FAMILY PROTEIN"/>
    <property type="match status" value="1"/>
</dbReference>
<dbReference type="AlphaFoldDB" id="A0A2I0JX71"/>
<keyword evidence="5" id="KW-0378">Hydrolase</keyword>
<dbReference type="InterPro" id="IPR043502">
    <property type="entry name" value="DNA/RNA_pol_sf"/>
</dbReference>
<dbReference type="Gene3D" id="3.10.10.10">
    <property type="entry name" value="HIV Type 1 Reverse Transcriptase, subunit A, domain 1"/>
    <property type="match status" value="1"/>
</dbReference>
<organism evidence="9 10">
    <name type="scientific">Punica granatum</name>
    <name type="common">Pomegranate</name>
    <dbReference type="NCBI Taxonomy" id="22663"/>
    <lineage>
        <taxon>Eukaryota</taxon>
        <taxon>Viridiplantae</taxon>
        <taxon>Streptophyta</taxon>
        <taxon>Embryophyta</taxon>
        <taxon>Tracheophyta</taxon>
        <taxon>Spermatophyta</taxon>
        <taxon>Magnoliopsida</taxon>
        <taxon>eudicotyledons</taxon>
        <taxon>Gunneridae</taxon>
        <taxon>Pentapetalae</taxon>
        <taxon>rosids</taxon>
        <taxon>malvids</taxon>
        <taxon>Myrtales</taxon>
        <taxon>Lythraceae</taxon>
        <taxon>Punica</taxon>
    </lineage>
</organism>
<evidence type="ECO:0000256" key="5">
    <source>
        <dbReference type="ARBA" id="ARBA00022801"/>
    </source>
</evidence>
<dbReference type="InterPro" id="IPR012337">
    <property type="entry name" value="RNaseH-like_sf"/>
</dbReference>
<dbReference type="InterPro" id="IPR043128">
    <property type="entry name" value="Rev_trsase/Diguanyl_cyclase"/>
</dbReference>